<dbReference type="HAMAP" id="MF_01148">
    <property type="entry name" value="Lnt"/>
    <property type="match status" value="1"/>
</dbReference>
<keyword evidence="8 9" id="KW-0012">Acyltransferase</keyword>
<comment type="function">
    <text evidence="9">Catalyzes the phospholipid dependent N-acylation of the N-terminal cysteine of apolipoprotein, the last step in lipoprotein maturation.</text>
</comment>
<keyword evidence="3 9" id="KW-1003">Cell membrane</keyword>
<keyword evidence="4 9" id="KW-0808">Transferase</keyword>
<reference evidence="11 12" key="1">
    <citation type="submission" date="2018-05" db="EMBL/GenBank/DDBJ databases">
        <title>Oceanovita maritima gen. nov., sp. nov., a marine bacterium in the family Rhodobacteraceae isolated from surface seawater of Lundu port Xiamen, China.</title>
        <authorList>
            <person name="Hetharua B.H."/>
            <person name="Min D."/>
            <person name="Liao H."/>
            <person name="Tian Y."/>
        </authorList>
    </citation>
    <scope>NUCLEOTIDE SEQUENCE [LARGE SCALE GENOMIC DNA]</scope>
    <source>
        <strain evidence="11 12">FSX-11</strain>
    </source>
</reference>
<evidence type="ECO:0000256" key="7">
    <source>
        <dbReference type="ARBA" id="ARBA00023136"/>
    </source>
</evidence>
<feature type="transmembrane region" description="Helical" evidence="9">
    <location>
        <begin position="102"/>
        <end position="124"/>
    </location>
</feature>
<dbReference type="EC" id="2.3.1.269" evidence="9"/>
<sequence>MSAQGGRLPARASVTAWFDARGPWGRRAVLGLLGGVCATGLAPVSLWPLAMLAWAAVFALLARDGGFAAQFGTGWAVGTGYFLVALNWIVEPFLVDVARHGWMAPFALIGLAGGLALFWGAAFWGAARVSRAHRIAALVVLLPLAEALRGWVFTGFPWALIGHALISSPFAQAAAYVGPHGLSFVMLAISAGIWLLITGRFARGAVILVLAALLYGGGLQRQAPLAEVPPAAPLLRLVQPNAPQHLKWDPAHMRTFYQRMRGFSALAGEDGAVPDLVIWPETALPVLLGNAAPTFADMVEATGGVPILTGIQRFDGPRLFNSAVLIDGAGDVQALYDKHHLVPFGEYIPFGDALARIGIGAFAAQEGHGYSAGPGPRVLDFGAAGRGLMLICYEAVFARDMRSAPYGDLARPDYLLQLTNDAWFGNLSGPYQHLAQARLRAIEQGLPMVRVANTGVTALIGPRGRVLAQIPLGAAGYRDVRVPAPLPPTFYARFGDIPAYVLLIMMLTGLSVYAVFRRSTDRD</sequence>
<evidence type="ECO:0000313" key="12">
    <source>
        <dbReference type="Proteomes" id="UP000248012"/>
    </source>
</evidence>
<comment type="catalytic activity">
    <reaction evidence="9">
        <text>N-terminal S-1,2-diacyl-sn-glyceryl-L-cysteinyl-[lipoprotein] + a glycerophospholipid = N-acyl-S-1,2-diacyl-sn-glyceryl-L-cysteinyl-[lipoprotein] + a 2-acyl-sn-glycero-3-phospholipid + H(+)</text>
        <dbReference type="Rhea" id="RHEA:48228"/>
        <dbReference type="Rhea" id="RHEA-COMP:14681"/>
        <dbReference type="Rhea" id="RHEA-COMP:14684"/>
        <dbReference type="ChEBI" id="CHEBI:15378"/>
        <dbReference type="ChEBI" id="CHEBI:136912"/>
        <dbReference type="ChEBI" id="CHEBI:140656"/>
        <dbReference type="ChEBI" id="CHEBI:140657"/>
        <dbReference type="ChEBI" id="CHEBI:140660"/>
        <dbReference type="EC" id="2.3.1.269"/>
    </reaction>
</comment>
<dbReference type="CDD" id="cd07571">
    <property type="entry name" value="ALP_N-acyl_transferase"/>
    <property type="match status" value="1"/>
</dbReference>
<gene>
    <name evidence="9 11" type="primary">lnt</name>
    <name evidence="11" type="ORF">DI396_15205</name>
</gene>
<dbReference type="InterPro" id="IPR036526">
    <property type="entry name" value="C-N_Hydrolase_sf"/>
</dbReference>
<dbReference type="GO" id="GO:0005886">
    <property type="term" value="C:plasma membrane"/>
    <property type="evidence" value="ECO:0007669"/>
    <property type="project" value="UniProtKB-SubCell"/>
</dbReference>
<feature type="transmembrane region" description="Helical" evidence="9">
    <location>
        <begin position="173"/>
        <end position="196"/>
    </location>
</feature>
<name>A0A2V4MIN7_9RHOB</name>
<dbReference type="GO" id="GO:0042158">
    <property type="term" value="P:lipoprotein biosynthetic process"/>
    <property type="evidence" value="ECO:0007669"/>
    <property type="project" value="UniProtKB-UniRule"/>
</dbReference>
<accession>A0A2V4MIN7</accession>
<dbReference type="Proteomes" id="UP000248012">
    <property type="component" value="Unassembled WGS sequence"/>
</dbReference>
<keyword evidence="5 9" id="KW-0812">Transmembrane</keyword>
<dbReference type="PROSITE" id="PS50263">
    <property type="entry name" value="CN_HYDROLASE"/>
    <property type="match status" value="1"/>
</dbReference>
<feature type="transmembrane region" description="Helical" evidence="9">
    <location>
        <begin position="136"/>
        <end position="161"/>
    </location>
</feature>
<dbReference type="Pfam" id="PF20154">
    <property type="entry name" value="LNT_N"/>
    <property type="match status" value="1"/>
</dbReference>
<proteinExistence type="inferred from homology"/>
<dbReference type="GO" id="GO:0016410">
    <property type="term" value="F:N-acyltransferase activity"/>
    <property type="evidence" value="ECO:0007669"/>
    <property type="project" value="UniProtKB-UniRule"/>
</dbReference>
<feature type="transmembrane region" description="Helical" evidence="9">
    <location>
        <begin position="201"/>
        <end position="219"/>
    </location>
</feature>
<keyword evidence="12" id="KW-1185">Reference proteome</keyword>
<dbReference type="PANTHER" id="PTHR38686">
    <property type="entry name" value="APOLIPOPROTEIN N-ACYLTRANSFERASE"/>
    <property type="match status" value="1"/>
</dbReference>
<feature type="transmembrane region" description="Helical" evidence="9">
    <location>
        <begin position="497"/>
        <end position="516"/>
    </location>
</feature>
<comment type="similarity">
    <text evidence="2 9">Belongs to the CN hydrolase family. Apolipoprotein N-acyltransferase subfamily.</text>
</comment>
<dbReference type="PANTHER" id="PTHR38686:SF1">
    <property type="entry name" value="APOLIPOPROTEIN N-ACYLTRANSFERASE"/>
    <property type="match status" value="1"/>
</dbReference>
<dbReference type="UniPathway" id="UPA00666"/>
<evidence type="ECO:0000256" key="8">
    <source>
        <dbReference type="ARBA" id="ARBA00023315"/>
    </source>
</evidence>
<dbReference type="InterPro" id="IPR045378">
    <property type="entry name" value="LNT_N"/>
</dbReference>
<dbReference type="NCBIfam" id="TIGR00546">
    <property type="entry name" value="lnt"/>
    <property type="match status" value="1"/>
</dbReference>
<evidence type="ECO:0000256" key="1">
    <source>
        <dbReference type="ARBA" id="ARBA00004651"/>
    </source>
</evidence>
<organism evidence="11 12">
    <name type="scientific">Litorivita pollutaquae</name>
    <dbReference type="NCBI Taxonomy" id="2200892"/>
    <lineage>
        <taxon>Bacteria</taxon>
        <taxon>Pseudomonadati</taxon>
        <taxon>Pseudomonadota</taxon>
        <taxon>Alphaproteobacteria</taxon>
        <taxon>Rhodobacterales</taxon>
        <taxon>Paracoccaceae</taxon>
        <taxon>Litorivita</taxon>
    </lineage>
</organism>
<dbReference type="Pfam" id="PF00795">
    <property type="entry name" value="CN_hydrolase"/>
    <property type="match status" value="1"/>
</dbReference>
<protein>
    <recommendedName>
        <fullName evidence="9">Apolipoprotein N-acyltransferase</fullName>
        <shortName evidence="9">ALP N-acyltransferase</shortName>
        <ecNumber evidence="9">2.3.1.269</ecNumber>
    </recommendedName>
</protein>
<dbReference type="InterPro" id="IPR004563">
    <property type="entry name" value="Apolipo_AcylTrfase"/>
</dbReference>
<keyword evidence="6 9" id="KW-1133">Transmembrane helix</keyword>
<dbReference type="OrthoDB" id="9804277at2"/>
<evidence type="ECO:0000313" key="11">
    <source>
        <dbReference type="EMBL" id="PYC46481.1"/>
    </source>
</evidence>
<comment type="subcellular location">
    <subcellularLocation>
        <location evidence="1 9">Cell membrane</location>
        <topology evidence="1 9">Multi-pass membrane protein</topology>
    </subcellularLocation>
</comment>
<dbReference type="EMBL" id="QFVT01000013">
    <property type="protein sequence ID" value="PYC46481.1"/>
    <property type="molecule type" value="Genomic_DNA"/>
</dbReference>
<feature type="domain" description="CN hydrolase" evidence="10">
    <location>
        <begin position="238"/>
        <end position="488"/>
    </location>
</feature>
<evidence type="ECO:0000256" key="5">
    <source>
        <dbReference type="ARBA" id="ARBA00022692"/>
    </source>
</evidence>
<feature type="transmembrane region" description="Helical" evidence="9">
    <location>
        <begin position="28"/>
        <end position="61"/>
    </location>
</feature>
<evidence type="ECO:0000256" key="2">
    <source>
        <dbReference type="ARBA" id="ARBA00010065"/>
    </source>
</evidence>
<comment type="pathway">
    <text evidence="9">Protein modification; lipoprotein biosynthesis (N-acyl transfer).</text>
</comment>
<dbReference type="InterPro" id="IPR003010">
    <property type="entry name" value="C-N_Hydrolase"/>
</dbReference>
<feature type="transmembrane region" description="Helical" evidence="9">
    <location>
        <begin position="73"/>
        <end position="90"/>
    </location>
</feature>
<evidence type="ECO:0000259" key="10">
    <source>
        <dbReference type="PROSITE" id="PS50263"/>
    </source>
</evidence>
<dbReference type="AlphaFoldDB" id="A0A2V4MIN7"/>
<keyword evidence="11" id="KW-0449">Lipoprotein</keyword>
<comment type="caution">
    <text evidence="11">The sequence shown here is derived from an EMBL/GenBank/DDBJ whole genome shotgun (WGS) entry which is preliminary data.</text>
</comment>
<evidence type="ECO:0000256" key="6">
    <source>
        <dbReference type="ARBA" id="ARBA00022989"/>
    </source>
</evidence>
<dbReference type="Gene3D" id="3.60.110.10">
    <property type="entry name" value="Carbon-nitrogen hydrolase"/>
    <property type="match status" value="1"/>
</dbReference>
<evidence type="ECO:0000256" key="4">
    <source>
        <dbReference type="ARBA" id="ARBA00022679"/>
    </source>
</evidence>
<dbReference type="RefSeq" id="WP_110797149.1">
    <property type="nucleotide sequence ID" value="NZ_KZ826492.1"/>
</dbReference>
<evidence type="ECO:0000256" key="9">
    <source>
        <dbReference type="HAMAP-Rule" id="MF_01148"/>
    </source>
</evidence>
<dbReference type="SUPFAM" id="SSF56317">
    <property type="entry name" value="Carbon-nitrogen hydrolase"/>
    <property type="match status" value="1"/>
</dbReference>
<keyword evidence="7 9" id="KW-0472">Membrane</keyword>
<evidence type="ECO:0000256" key="3">
    <source>
        <dbReference type="ARBA" id="ARBA00022475"/>
    </source>
</evidence>